<name>A0A0D9X3R3_9ORYZ</name>
<evidence type="ECO:0000313" key="3">
    <source>
        <dbReference type="Proteomes" id="UP000032180"/>
    </source>
</evidence>
<dbReference type="EnsemblPlants" id="LPERR08G01180.1">
    <property type="protein sequence ID" value="LPERR08G01180.1"/>
    <property type="gene ID" value="LPERR08G01180"/>
</dbReference>
<dbReference type="Pfam" id="PF02458">
    <property type="entry name" value="Transferase"/>
    <property type="match status" value="1"/>
</dbReference>
<keyword evidence="1" id="KW-0808">Transferase</keyword>
<keyword evidence="3" id="KW-1185">Reference proteome</keyword>
<accession>A0A0D9X3R3</accession>
<reference evidence="2" key="3">
    <citation type="submission" date="2015-04" db="UniProtKB">
        <authorList>
            <consortium name="EnsemblPlants"/>
        </authorList>
    </citation>
    <scope>IDENTIFICATION</scope>
</reference>
<evidence type="ECO:0000256" key="1">
    <source>
        <dbReference type="ARBA" id="ARBA00022679"/>
    </source>
</evidence>
<sequence length="462" mass="48890">MEGGGVRIVSRRMVRPAKLAGELPEHETNHHHHLTPFDLQLLTVDYIQKGIVLPKPPTGGEHFVEHLASSFALALARFYPLAGRLAVAGTASPGGVPAISVSLLCNGEGAEFVHAVAPGVAVADIADSLLVPRVVWSFFPLNGVLNVDAAVNSLPLLAAQITELADGVFVAVSLNHAVADGFAFWKFLNTWSEISRRGEALATPPPVFDRWFTDTSPIPIPLPFSKLDDIVRRPAYTPVEECFLNFSPESVKMLKSTANAENAGTDMATATISSLQAVLAHLWRAVSRARRLSPSQATFYTVVIGLRGRVNGISPEYAGNAVAFGKAVATAGEIEEKGIGYTAWLINRAVASFDEANVRSSIENWASEPAFTYVSSLIQFAAGVAMATGSSPRFDVYGNDFGWGKPVAVRSGGGNKIDGKATVFEGSGGDGSLAFEVCLAAEAVARLVADEEFMASVSSPPA</sequence>
<dbReference type="GO" id="GO:0050734">
    <property type="term" value="F:hydroxycinnamoyltransferase activity"/>
    <property type="evidence" value="ECO:0007669"/>
    <property type="project" value="UniProtKB-ARBA"/>
</dbReference>
<dbReference type="eggNOG" id="ENOG502QVP8">
    <property type="taxonomic scope" value="Eukaryota"/>
</dbReference>
<organism evidence="2 3">
    <name type="scientific">Leersia perrieri</name>
    <dbReference type="NCBI Taxonomy" id="77586"/>
    <lineage>
        <taxon>Eukaryota</taxon>
        <taxon>Viridiplantae</taxon>
        <taxon>Streptophyta</taxon>
        <taxon>Embryophyta</taxon>
        <taxon>Tracheophyta</taxon>
        <taxon>Spermatophyta</taxon>
        <taxon>Magnoliopsida</taxon>
        <taxon>Liliopsida</taxon>
        <taxon>Poales</taxon>
        <taxon>Poaceae</taxon>
        <taxon>BOP clade</taxon>
        <taxon>Oryzoideae</taxon>
        <taxon>Oryzeae</taxon>
        <taxon>Oryzinae</taxon>
        <taxon>Leersia</taxon>
    </lineage>
</organism>
<dbReference type="Gene3D" id="3.30.559.10">
    <property type="entry name" value="Chloramphenicol acetyltransferase-like domain"/>
    <property type="match status" value="2"/>
</dbReference>
<dbReference type="HOGENOM" id="CLU_014546_3_0_1"/>
<evidence type="ECO:0000313" key="2">
    <source>
        <dbReference type="EnsemblPlants" id="LPERR08G01180.1"/>
    </source>
</evidence>
<dbReference type="InterPro" id="IPR023213">
    <property type="entry name" value="CAT-like_dom_sf"/>
</dbReference>
<dbReference type="AlphaFoldDB" id="A0A0D9X3R3"/>
<dbReference type="InterPro" id="IPR051283">
    <property type="entry name" value="Sec_Metabolite_Acyltrans"/>
</dbReference>
<dbReference type="Gramene" id="LPERR08G01180.1">
    <property type="protein sequence ID" value="LPERR08G01180.1"/>
    <property type="gene ID" value="LPERR08G01180"/>
</dbReference>
<reference evidence="3" key="2">
    <citation type="submission" date="2013-12" db="EMBL/GenBank/DDBJ databases">
        <authorList>
            <person name="Yu Y."/>
            <person name="Lee S."/>
            <person name="de Baynast K."/>
            <person name="Wissotski M."/>
            <person name="Liu L."/>
            <person name="Talag J."/>
            <person name="Goicoechea J."/>
            <person name="Angelova A."/>
            <person name="Jetty R."/>
            <person name="Kudrna D."/>
            <person name="Golser W."/>
            <person name="Rivera L."/>
            <person name="Zhang J."/>
            <person name="Wing R."/>
        </authorList>
    </citation>
    <scope>NUCLEOTIDE SEQUENCE</scope>
</reference>
<reference evidence="2 3" key="1">
    <citation type="submission" date="2012-08" db="EMBL/GenBank/DDBJ databases">
        <title>Oryza genome evolution.</title>
        <authorList>
            <person name="Wing R.A."/>
        </authorList>
    </citation>
    <scope>NUCLEOTIDE SEQUENCE</scope>
</reference>
<protein>
    <recommendedName>
        <fullName evidence="4">Acetyltransferase</fullName>
    </recommendedName>
</protein>
<dbReference type="PANTHER" id="PTHR31896">
    <property type="entry name" value="FAMILY REGULATORY PROTEIN, PUTATIVE (AFU_ORTHOLOGUE AFUA_3G14730)-RELATED"/>
    <property type="match status" value="1"/>
</dbReference>
<dbReference type="PANTHER" id="PTHR31896:SF43">
    <property type="entry name" value="PROTEIN ENHANCED PSEUDOMONAS SUSCEPTIBILITY 1"/>
    <property type="match status" value="1"/>
</dbReference>
<evidence type="ECO:0008006" key="4">
    <source>
        <dbReference type="Google" id="ProtNLM"/>
    </source>
</evidence>
<proteinExistence type="predicted"/>
<dbReference type="STRING" id="77586.A0A0D9X3R3"/>
<dbReference type="Proteomes" id="UP000032180">
    <property type="component" value="Chromosome 8"/>
</dbReference>